<feature type="transmembrane region" description="Helical" evidence="1">
    <location>
        <begin position="230"/>
        <end position="250"/>
    </location>
</feature>
<dbReference type="EMBL" id="LJZO01000023">
    <property type="protein sequence ID" value="ROV95613.1"/>
    <property type="molecule type" value="Genomic_DNA"/>
</dbReference>
<name>A0A423VX04_CYTCH</name>
<evidence type="ECO:0000313" key="3">
    <source>
        <dbReference type="Proteomes" id="UP000284375"/>
    </source>
</evidence>
<comment type="caution">
    <text evidence="2">The sequence shown here is derived from an EMBL/GenBank/DDBJ whole genome shotgun (WGS) entry which is preliminary data.</text>
</comment>
<feature type="transmembrane region" description="Helical" evidence="1">
    <location>
        <begin position="13"/>
        <end position="39"/>
    </location>
</feature>
<feature type="transmembrane region" description="Helical" evidence="1">
    <location>
        <begin position="255"/>
        <end position="274"/>
    </location>
</feature>
<keyword evidence="3" id="KW-1185">Reference proteome</keyword>
<gene>
    <name evidence="2" type="ORF">VSDG_05359</name>
</gene>
<dbReference type="AlphaFoldDB" id="A0A423VX04"/>
<accession>A0A423VX04</accession>
<keyword evidence="1" id="KW-0812">Transmembrane</keyword>
<organism evidence="2 3">
    <name type="scientific">Cytospora chrysosperma</name>
    <name type="common">Cytospora canker fungus</name>
    <name type="synonym">Sphaeria chrysosperma</name>
    <dbReference type="NCBI Taxonomy" id="252740"/>
    <lineage>
        <taxon>Eukaryota</taxon>
        <taxon>Fungi</taxon>
        <taxon>Dikarya</taxon>
        <taxon>Ascomycota</taxon>
        <taxon>Pezizomycotina</taxon>
        <taxon>Sordariomycetes</taxon>
        <taxon>Sordariomycetidae</taxon>
        <taxon>Diaporthales</taxon>
        <taxon>Cytosporaceae</taxon>
        <taxon>Cytospora</taxon>
    </lineage>
</organism>
<sequence length="275" mass="28098">MTTDGTVTVAARVIVPVLVPAAVTVTAFIVAPVSVPVIVVTAGPPLAMATLFTTKPPLAMAALVIAVVTAEPPVAMATLFTTEPALAMATLIIAPMTTKPAEVWVAAVATTMRVPGEVIEVIVGPATRWPAVIAARRLGKVIEVVGPVMRSTVIVTRCPRAAPPGAILVGKTWMRTISTDRATIATLRLTTRVAPVGLTRGGKTLVVIAGAVALRLATAIAPVGPIRRGWALIVIAGIIAVVATVVDNLITTMAVVARPIVVVIMSVPVAITLVA</sequence>
<keyword evidence="1" id="KW-1133">Transmembrane helix</keyword>
<keyword evidence="1" id="KW-0472">Membrane</keyword>
<evidence type="ECO:0000256" key="1">
    <source>
        <dbReference type="SAM" id="Phobius"/>
    </source>
</evidence>
<reference evidence="2 3" key="1">
    <citation type="submission" date="2015-09" db="EMBL/GenBank/DDBJ databases">
        <title>Host preference determinants of Valsa canker pathogens revealed by comparative genomics.</title>
        <authorList>
            <person name="Yin Z."/>
            <person name="Huang L."/>
        </authorList>
    </citation>
    <scope>NUCLEOTIDE SEQUENCE [LARGE SCALE GENOMIC DNA]</scope>
    <source>
        <strain evidence="2 3">YSFL</strain>
    </source>
</reference>
<proteinExistence type="predicted"/>
<dbReference type="Proteomes" id="UP000284375">
    <property type="component" value="Unassembled WGS sequence"/>
</dbReference>
<protein>
    <submittedName>
        <fullName evidence="2">Uncharacterized protein</fullName>
    </submittedName>
</protein>
<evidence type="ECO:0000313" key="2">
    <source>
        <dbReference type="EMBL" id="ROV95613.1"/>
    </source>
</evidence>